<gene>
    <name evidence="3" type="ORF">SAMN04489860_0070</name>
</gene>
<feature type="domain" description="Thioredoxin" evidence="2">
    <location>
        <begin position="1"/>
        <end position="151"/>
    </location>
</feature>
<dbReference type="STRING" id="545619.SAMN04489860_0070"/>
<dbReference type="InterPro" id="IPR036249">
    <property type="entry name" value="Thioredoxin-like_sf"/>
</dbReference>
<dbReference type="SUPFAM" id="SSF52833">
    <property type="entry name" value="Thioredoxin-like"/>
    <property type="match status" value="1"/>
</dbReference>
<dbReference type="Proteomes" id="UP000185663">
    <property type="component" value="Chromosome I"/>
</dbReference>
<accession>A0A1H1LZY6</accession>
<dbReference type="Pfam" id="PF13905">
    <property type="entry name" value="Thioredoxin_8"/>
    <property type="match status" value="1"/>
</dbReference>
<dbReference type="GO" id="GO:0016491">
    <property type="term" value="F:oxidoreductase activity"/>
    <property type="evidence" value="ECO:0007669"/>
    <property type="project" value="InterPro"/>
</dbReference>
<dbReference type="PANTHER" id="PTHR46388:SF2">
    <property type="entry name" value="NHL REPEAT-CONTAINING PROTEIN 2"/>
    <property type="match status" value="1"/>
</dbReference>
<reference evidence="3 4" key="1">
    <citation type="submission" date="2016-10" db="EMBL/GenBank/DDBJ databases">
        <authorList>
            <person name="de Groot N.N."/>
        </authorList>
    </citation>
    <scope>NUCLEOTIDE SEQUENCE [LARGE SCALE GENOMIC DNA]</scope>
    <source>
        <strain evidence="3 4">DSM 22126</strain>
    </source>
</reference>
<evidence type="ECO:0000313" key="3">
    <source>
        <dbReference type="EMBL" id="SDR79359.1"/>
    </source>
</evidence>
<dbReference type="InterPro" id="IPR001258">
    <property type="entry name" value="NHL_repeat"/>
</dbReference>
<dbReference type="InterPro" id="IPR012336">
    <property type="entry name" value="Thioredoxin-like_fold"/>
</dbReference>
<dbReference type="Gene3D" id="2.120.10.30">
    <property type="entry name" value="TolB, C-terminal domain"/>
    <property type="match status" value="2"/>
</dbReference>
<dbReference type="InterPro" id="IPR011042">
    <property type="entry name" value="6-blade_b-propeller_TolB-like"/>
</dbReference>
<dbReference type="PROSITE" id="PS51352">
    <property type="entry name" value="THIOREDOXIN_2"/>
    <property type="match status" value="1"/>
</dbReference>
<dbReference type="RefSeq" id="WP_083371142.1">
    <property type="nucleotide sequence ID" value="NZ_LT629776.1"/>
</dbReference>
<dbReference type="AlphaFoldDB" id="A0A1H1LZY6"/>
<proteinExistence type="predicted"/>
<sequence length="650" mass="68508">MATASRLPRVRASELVGRGWLNTGGQDVTLADLRGKIVVLDFWTFCCINCLHVLDELRDLEARFADELVIIGVHSPKFVHEADPEALAAAVERYEVHHPVLDDPELTTWSAYAAKAWPTLVVVDPEGYIVWQMAGEGHASALEALVAELVAEHEEKGTLHRGDGPYVAPVPTSGTLRFPAKVLGLPNGNLLVADAGHHSLAEMAPDGETLVRRIGSGERGLVDGASDVARFSEPNGLCLVPADLRARTGYDVVVADTVNHALRGVNLTTGTVTTVAGTGEQFMVGASDNVTGRSEVVDLDDAYGARSIRLSSPWDVEWFPAMGAFLVADAGNHTLWAFGRDRLAHVGGTMNEGLLDGRLADAWFAQPSGLAVGTDAALWVADAETSALRRVEAVEGTPEGTVSTAVGQGLFDFGHRDGAADQALLQHPLGLTVLPDGSVVVADTYNGALRRFAPSDVGPGEVTTLATDLAEPSDVVVLVDGEVWAAGTPDTAVLTDDARVELLVVESAAHRLTRIPLPAATAGEVLDAGAHRTQRPVTEVAASVRIDVPFVPAPRQKLDDRFGPSTRLRVSASPAELLLDGGGDDADLSRDLRLDPAVGEGVLHVTAQAASCDDDPAVEFPACHLAQQDWGVPVRVVDGGDAEVSLPLRG</sequence>
<dbReference type="PANTHER" id="PTHR46388">
    <property type="entry name" value="NHL REPEAT-CONTAINING PROTEIN 2"/>
    <property type="match status" value="1"/>
</dbReference>
<evidence type="ECO:0000259" key="2">
    <source>
        <dbReference type="PROSITE" id="PS51352"/>
    </source>
</evidence>
<protein>
    <submittedName>
        <fullName evidence="3">Peroxiredoxin</fullName>
    </submittedName>
</protein>
<dbReference type="Gene3D" id="3.40.30.10">
    <property type="entry name" value="Glutaredoxin"/>
    <property type="match status" value="1"/>
</dbReference>
<keyword evidence="1" id="KW-0677">Repeat</keyword>
<dbReference type="GO" id="GO:0016209">
    <property type="term" value="F:antioxidant activity"/>
    <property type="evidence" value="ECO:0007669"/>
    <property type="project" value="InterPro"/>
</dbReference>
<evidence type="ECO:0000313" key="4">
    <source>
        <dbReference type="Proteomes" id="UP000185663"/>
    </source>
</evidence>
<dbReference type="eggNOG" id="COG0526">
    <property type="taxonomic scope" value="Bacteria"/>
</dbReference>
<dbReference type="SUPFAM" id="SSF101898">
    <property type="entry name" value="NHL repeat"/>
    <property type="match status" value="1"/>
</dbReference>
<organism evidence="3 4">
    <name type="scientific">Paraoerskovia marina</name>
    <dbReference type="NCBI Taxonomy" id="545619"/>
    <lineage>
        <taxon>Bacteria</taxon>
        <taxon>Bacillati</taxon>
        <taxon>Actinomycetota</taxon>
        <taxon>Actinomycetes</taxon>
        <taxon>Micrococcales</taxon>
        <taxon>Cellulomonadaceae</taxon>
        <taxon>Paraoerskovia</taxon>
    </lineage>
</organism>
<dbReference type="EMBL" id="LT629776">
    <property type="protein sequence ID" value="SDR79359.1"/>
    <property type="molecule type" value="Genomic_DNA"/>
</dbReference>
<dbReference type="InterPro" id="IPR013766">
    <property type="entry name" value="Thioredoxin_domain"/>
</dbReference>
<keyword evidence="4" id="KW-1185">Reference proteome</keyword>
<name>A0A1H1LZY6_9CELL</name>
<dbReference type="OrthoDB" id="9811352at2"/>
<evidence type="ECO:0000256" key="1">
    <source>
        <dbReference type="ARBA" id="ARBA00022737"/>
    </source>
</evidence>
<dbReference type="Pfam" id="PF01436">
    <property type="entry name" value="NHL"/>
    <property type="match status" value="1"/>
</dbReference>